<gene>
    <name evidence="2" type="ORF">E4V82_21935</name>
</gene>
<dbReference type="Proteomes" id="UP000342249">
    <property type="component" value="Unassembled WGS sequence"/>
</dbReference>
<dbReference type="InterPro" id="IPR025868">
    <property type="entry name" value="Zn_ribbon_dom_put"/>
</dbReference>
<evidence type="ECO:0000313" key="2">
    <source>
        <dbReference type="EMBL" id="MPQ64736.1"/>
    </source>
</evidence>
<dbReference type="AlphaFoldDB" id="A0A5N7J7L8"/>
<name>A0A5N7J7L8_9CLOT</name>
<evidence type="ECO:0000313" key="3">
    <source>
        <dbReference type="Proteomes" id="UP000342249"/>
    </source>
</evidence>
<dbReference type="RefSeq" id="WP_152753889.1">
    <property type="nucleotide sequence ID" value="NZ_CP077611.1"/>
</dbReference>
<dbReference type="EMBL" id="SPSF01000055">
    <property type="protein sequence ID" value="MPQ64736.1"/>
    <property type="molecule type" value="Genomic_DNA"/>
</dbReference>
<sequence>MKQCIACGMPMKSPEDFAMGDSEKEYCIYCCRPDGTMQSYDEKLNSLTNFIVKTQGLDAKAANSAAKSMMAKLPAWQTESTIL</sequence>
<protein>
    <submittedName>
        <fullName evidence="2">AraC family transcriptional regulator</fullName>
    </submittedName>
</protein>
<feature type="domain" description="Putative zinc ribbon" evidence="1">
    <location>
        <begin position="4"/>
        <end position="77"/>
    </location>
</feature>
<accession>A0A5N7J7L8</accession>
<comment type="caution">
    <text evidence="2">The sequence shown here is derived from an EMBL/GenBank/DDBJ whole genome shotgun (WGS) entry which is preliminary data.</text>
</comment>
<proteinExistence type="predicted"/>
<organism evidence="2 3">
    <name type="scientific">Clostridium estertheticum</name>
    <dbReference type="NCBI Taxonomy" id="238834"/>
    <lineage>
        <taxon>Bacteria</taxon>
        <taxon>Bacillati</taxon>
        <taxon>Bacillota</taxon>
        <taxon>Clostridia</taxon>
        <taxon>Eubacteriales</taxon>
        <taxon>Clostridiaceae</taxon>
        <taxon>Clostridium</taxon>
    </lineage>
</organism>
<dbReference type="Pfam" id="PF12674">
    <property type="entry name" value="Zn_ribbon_2"/>
    <property type="match status" value="1"/>
</dbReference>
<reference evidence="2 3" key="1">
    <citation type="journal article" date="2019" name="Lett. Appl. Microbiol.">
        <title>A case of 'blown pack' spoilage of vacuum-packaged pork likely associated with Clostridium estertheticum in Canada.</title>
        <authorList>
            <person name="Zhang P."/>
            <person name="Ward P."/>
            <person name="McMullen L.M."/>
            <person name="Yang X."/>
        </authorList>
    </citation>
    <scope>NUCLEOTIDE SEQUENCE [LARGE SCALE GENOMIC DNA]</scope>
    <source>
        <strain evidence="2 3">MA19</strain>
    </source>
</reference>
<evidence type="ECO:0000259" key="1">
    <source>
        <dbReference type="Pfam" id="PF12674"/>
    </source>
</evidence>